<dbReference type="PROSITE" id="PS50113">
    <property type="entry name" value="PAC"/>
    <property type="match status" value="1"/>
</dbReference>
<dbReference type="InterPro" id="IPR001789">
    <property type="entry name" value="Sig_transdc_resp-reg_receiver"/>
</dbReference>
<feature type="region of interest" description="Disordered" evidence="19">
    <location>
        <begin position="898"/>
        <end position="964"/>
    </location>
</feature>
<evidence type="ECO:0000259" key="24">
    <source>
        <dbReference type="PROSITE" id="PS50894"/>
    </source>
</evidence>
<feature type="compositionally biased region" description="Polar residues" evidence="19">
    <location>
        <begin position="943"/>
        <end position="953"/>
    </location>
</feature>
<name>D6SSR2_9BACT</name>
<feature type="compositionally biased region" description="Basic and acidic residues" evidence="19">
    <location>
        <begin position="1018"/>
        <end position="1029"/>
    </location>
</feature>
<gene>
    <name evidence="25" type="ORF">Dthio_PD1067</name>
</gene>
<evidence type="ECO:0000259" key="22">
    <source>
        <dbReference type="PROSITE" id="PS50112"/>
    </source>
</evidence>
<protein>
    <recommendedName>
        <fullName evidence="15">Sensory/regulatory protein RpfC</fullName>
        <ecNumber evidence="3">2.7.13.3</ecNumber>
    </recommendedName>
</protein>
<feature type="compositionally biased region" description="Pro residues" evidence="19">
    <location>
        <begin position="901"/>
        <end position="910"/>
    </location>
</feature>
<dbReference type="InterPro" id="IPR036641">
    <property type="entry name" value="HPT_dom_sf"/>
</dbReference>
<evidence type="ECO:0000256" key="2">
    <source>
        <dbReference type="ARBA" id="ARBA00004651"/>
    </source>
</evidence>
<keyword evidence="4" id="KW-1003">Cell membrane</keyword>
<feature type="domain" description="PAC" evidence="23">
    <location>
        <begin position="345"/>
        <end position="398"/>
    </location>
</feature>
<evidence type="ECO:0000256" key="15">
    <source>
        <dbReference type="ARBA" id="ARBA00068150"/>
    </source>
</evidence>
<dbReference type="SMART" id="SM00388">
    <property type="entry name" value="HisKA"/>
    <property type="match status" value="1"/>
</dbReference>
<dbReference type="EMBL" id="ACJN02000003">
    <property type="protein sequence ID" value="EFI33728.1"/>
    <property type="molecule type" value="Genomic_DNA"/>
</dbReference>
<feature type="domain" description="PAS" evidence="22">
    <location>
        <begin position="154"/>
        <end position="205"/>
    </location>
</feature>
<dbReference type="Pfam" id="PF02518">
    <property type="entry name" value="HATPase_c"/>
    <property type="match status" value="1"/>
</dbReference>
<evidence type="ECO:0000313" key="26">
    <source>
        <dbReference type="Proteomes" id="UP000005496"/>
    </source>
</evidence>
<dbReference type="InterPro" id="IPR000014">
    <property type="entry name" value="PAS"/>
</dbReference>
<keyword evidence="12" id="KW-0902">Two-component regulatory system</keyword>
<dbReference type="InterPro" id="IPR036890">
    <property type="entry name" value="HATPase_C_sf"/>
</dbReference>
<dbReference type="PROSITE" id="PS50109">
    <property type="entry name" value="HIS_KIN"/>
    <property type="match status" value="1"/>
</dbReference>
<feature type="domain" description="HPt" evidence="24">
    <location>
        <begin position="1057"/>
        <end position="1150"/>
    </location>
</feature>
<dbReference type="CDD" id="cd16922">
    <property type="entry name" value="HATPase_EvgS-ArcB-TorS-like"/>
    <property type="match status" value="1"/>
</dbReference>
<dbReference type="SUPFAM" id="SSF47226">
    <property type="entry name" value="Histidine-containing phosphotransfer domain, HPT domain"/>
    <property type="match status" value="1"/>
</dbReference>
<dbReference type="SUPFAM" id="SSF55874">
    <property type="entry name" value="ATPase domain of HSP90 chaperone/DNA topoisomerase II/histidine kinase"/>
    <property type="match status" value="1"/>
</dbReference>
<evidence type="ECO:0000256" key="10">
    <source>
        <dbReference type="ARBA" id="ARBA00022840"/>
    </source>
</evidence>
<dbReference type="PANTHER" id="PTHR45339">
    <property type="entry name" value="HYBRID SIGNAL TRANSDUCTION HISTIDINE KINASE J"/>
    <property type="match status" value="1"/>
</dbReference>
<dbReference type="Gene3D" id="3.30.565.10">
    <property type="entry name" value="Histidine kinase-like ATPase, C-terminal domain"/>
    <property type="match status" value="1"/>
</dbReference>
<keyword evidence="26" id="KW-1185">Reference proteome</keyword>
<dbReference type="Pfam" id="PF00512">
    <property type="entry name" value="HisKA"/>
    <property type="match status" value="1"/>
</dbReference>
<dbReference type="InterPro" id="IPR004358">
    <property type="entry name" value="Sig_transdc_His_kin-like_C"/>
</dbReference>
<sequence>MQNEFYKDVLLELALSISGEFDLEKLLKKCMPQFLRKLDCTAAAVVNTADDKGIVLCLPRYMSRNEDFAAMLQQLAREADTDGFQDWLLLQEQDSFHYAFRLQDFGILVLSRSRSFEPFLINELLPLTAMLARACRSCLEVEKRRQAEEELSNSKALLEATLDSIPDIIGIQKPDHTMIRYNQAGYDFLGLTPEEVKGRKCYELIGRSVPCSSCTSARAVRTGRQGFKEKYLPEYDRYLECISQPVFDSQGSVHLVVEQLRDITQRKRSEKKLLTQKAQFESLFTNTSDAMVYFDADLKIFNVNTRFTEMFGHDLEEVRGRNIIDVVDPEGKETHYGAYRILAGEKVEMECTRYSRDGEPREVLLKGGPVLVDGNITGGFAVYSDISQRKNYEKEIIRARDAAEEASRAKSDFLANMSHEIRTPLNGVVSMMSLLEETSLGPEQREYVDMATISSESLLNIINDILDFSRIEAGRLELTRQNFDLEREISRVMLLLTKRARSKEVELLVDYDLQAPRRVRGDNLRLRQILYNLVGNAVKFTEKGYILVQVSLAEAGEEKARLKISVQDTGVGIPVHMQEKIFEHFTQVDYSSTRRHGGTGLGLAISRSLVRLMGGDLQVMSREGEGSTFFFELDIGYADDASEFIEDSELSGMRAMIVDDNAINRKILAGYLEKWGVEHESAADAYQALDILNQNHQQGKSFDFALVDHAMPGMDGIELASRIREQDQEKGMGLIAVSSLWGQVSSGEFFQKGFDSYLPKPVNSEDLLAGIKACLHGRKGDNKRPLQPAAPVRQENAHEVQAGPAAGAGPRILLVDDNHINRRSVQIMLKDTAGGLVSVENGQEALEKMQEDSFDLVLMDVQMPVMDGLEATRRIRSMEQGTEDKDLGVEVAEEILESPNPQIPKSPNPSIPESLNPQIPKSPNPSIPESLNSQIPKSPNPSIPESLNSQIPKSPNPSIPESRNPRIPIIALTANAMPSDREKCLSAGMTDYIAKPVQKIELLAMLKKHLPAGFFDLQDGKGRDERAGAEEDSGQPPGHDEYQVFNTRDFMDRYEQDLEIAAEIMQDFLSDLQVEPEHIQAALARHEAGDADRLAHKLKGSAGYTGAERIRLHCANIMHSSRQENWQEAHKEMQLLQREAQRFEAEARAFFQTQEVELQAGE</sequence>
<dbReference type="NCBIfam" id="TIGR00229">
    <property type="entry name" value="sensory_box"/>
    <property type="match status" value="2"/>
</dbReference>
<evidence type="ECO:0000259" key="20">
    <source>
        <dbReference type="PROSITE" id="PS50109"/>
    </source>
</evidence>
<evidence type="ECO:0000256" key="19">
    <source>
        <dbReference type="SAM" id="MobiDB-lite"/>
    </source>
</evidence>
<dbReference type="InterPro" id="IPR036097">
    <property type="entry name" value="HisK_dim/P_sf"/>
</dbReference>
<dbReference type="RefSeq" id="WP_008871077.1">
    <property type="nucleotide sequence ID" value="NZ_ACJN02000003.1"/>
</dbReference>
<feature type="modified residue" description="4-aspartylphosphate" evidence="17">
    <location>
        <position position="860"/>
    </location>
</feature>
<keyword evidence="18" id="KW-0175">Coiled coil</keyword>
<dbReference type="InterPro" id="IPR013767">
    <property type="entry name" value="PAS_fold"/>
</dbReference>
<dbReference type="SMART" id="SM00448">
    <property type="entry name" value="REC"/>
    <property type="match status" value="2"/>
</dbReference>
<feature type="domain" description="Histidine kinase" evidence="20">
    <location>
        <begin position="416"/>
        <end position="637"/>
    </location>
</feature>
<dbReference type="FunFam" id="1.10.287.130:FF:000002">
    <property type="entry name" value="Two-component osmosensing histidine kinase"/>
    <property type="match status" value="1"/>
</dbReference>
<dbReference type="SMART" id="SM00091">
    <property type="entry name" value="PAS"/>
    <property type="match status" value="2"/>
</dbReference>
<dbReference type="SMART" id="SM00387">
    <property type="entry name" value="HATPase_c"/>
    <property type="match status" value="1"/>
</dbReference>
<organism evidence="25 26">
    <name type="scientific">Desulfonatronospira thiodismutans ASO3-1</name>
    <dbReference type="NCBI Taxonomy" id="555779"/>
    <lineage>
        <taxon>Bacteria</taxon>
        <taxon>Pseudomonadati</taxon>
        <taxon>Thermodesulfobacteriota</taxon>
        <taxon>Desulfovibrionia</taxon>
        <taxon>Desulfovibrionales</taxon>
        <taxon>Desulfonatronovibrionaceae</taxon>
        <taxon>Desulfonatronospira</taxon>
    </lineage>
</organism>
<dbReference type="CDD" id="cd00130">
    <property type="entry name" value="PAS"/>
    <property type="match status" value="1"/>
</dbReference>
<feature type="compositionally biased region" description="Polar residues" evidence="19">
    <location>
        <begin position="927"/>
        <end position="937"/>
    </location>
</feature>
<evidence type="ECO:0000259" key="23">
    <source>
        <dbReference type="PROSITE" id="PS50113"/>
    </source>
</evidence>
<dbReference type="CDD" id="cd00088">
    <property type="entry name" value="HPT"/>
    <property type="match status" value="1"/>
</dbReference>
<dbReference type="EC" id="2.7.13.3" evidence="3"/>
<evidence type="ECO:0000256" key="6">
    <source>
        <dbReference type="ARBA" id="ARBA00022679"/>
    </source>
</evidence>
<keyword evidence="10" id="KW-0067">ATP-binding</keyword>
<keyword evidence="7" id="KW-0812">Transmembrane</keyword>
<dbReference type="Pfam" id="PF00989">
    <property type="entry name" value="PAS"/>
    <property type="match status" value="1"/>
</dbReference>
<evidence type="ECO:0000256" key="9">
    <source>
        <dbReference type="ARBA" id="ARBA00022777"/>
    </source>
</evidence>
<dbReference type="Pfam" id="PF00072">
    <property type="entry name" value="Response_reg"/>
    <property type="match status" value="3"/>
</dbReference>
<evidence type="ECO:0000256" key="1">
    <source>
        <dbReference type="ARBA" id="ARBA00000085"/>
    </source>
</evidence>
<evidence type="ECO:0000259" key="21">
    <source>
        <dbReference type="PROSITE" id="PS50110"/>
    </source>
</evidence>
<dbReference type="InterPro" id="IPR003661">
    <property type="entry name" value="HisK_dim/P_dom"/>
</dbReference>
<dbReference type="InterPro" id="IPR000700">
    <property type="entry name" value="PAS-assoc_C"/>
</dbReference>
<dbReference type="CDD" id="cd00082">
    <property type="entry name" value="HisKA"/>
    <property type="match status" value="1"/>
</dbReference>
<dbReference type="Gene3D" id="1.20.120.160">
    <property type="entry name" value="HPT domain"/>
    <property type="match status" value="1"/>
</dbReference>
<feature type="region of interest" description="Disordered" evidence="19">
    <location>
        <begin position="779"/>
        <end position="805"/>
    </location>
</feature>
<dbReference type="AlphaFoldDB" id="D6SSR2"/>
<evidence type="ECO:0000256" key="11">
    <source>
        <dbReference type="ARBA" id="ARBA00022989"/>
    </source>
</evidence>
<dbReference type="eggNOG" id="COG5002">
    <property type="taxonomic scope" value="Bacteria"/>
</dbReference>
<evidence type="ECO:0000256" key="12">
    <source>
        <dbReference type="ARBA" id="ARBA00023012"/>
    </source>
</evidence>
<dbReference type="PROSITE" id="PS50110">
    <property type="entry name" value="RESPONSE_REGULATORY"/>
    <property type="match status" value="2"/>
</dbReference>
<feature type="domain" description="PAS" evidence="22">
    <location>
        <begin position="276"/>
        <end position="333"/>
    </location>
</feature>
<dbReference type="FunFam" id="3.30.565.10:FF:000010">
    <property type="entry name" value="Sensor histidine kinase RcsC"/>
    <property type="match status" value="1"/>
</dbReference>
<dbReference type="InterPro" id="IPR003594">
    <property type="entry name" value="HATPase_dom"/>
</dbReference>
<evidence type="ECO:0000256" key="5">
    <source>
        <dbReference type="ARBA" id="ARBA00022553"/>
    </source>
</evidence>
<evidence type="ECO:0000256" key="8">
    <source>
        <dbReference type="ARBA" id="ARBA00022741"/>
    </source>
</evidence>
<evidence type="ECO:0000256" key="3">
    <source>
        <dbReference type="ARBA" id="ARBA00012438"/>
    </source>
</evidence>
<dbReference type="InterPro" id="IPR005467">
    <property type="entry name" value="His_kinase_dom"/>
</dbReference>
<dbReference type="InterPro" id="IPR008207">
    <property type="entry name" value="Sig_transdc_His_kin_Hpt_dom"/>
</dbReference>
<dbReference type="Gene3D" id="1.10.287.130">
    <property type="match status" value="1"/>
</dbReference>
<evidence type="ECO:0000256" key="16">
    <source>
        <dbReference type="PROSITE-ProRule" id="PRU00110"/>
    </source>
</evidence>
<feature type="domain" description="Response regulatory" evidence="21">
    <location>
        <begin position="811"/>
        <end position="1010"/>
    </location>
</feature>
<reference evidence="25" key="1">
    <citation type="submission" date="2010-05" db="EMBL/GenBank/DDBJ databases">
        <title>The draft genome of Desulfonatronospira thiodismutans ASO3-1.</title>
        <authorList>
            <consortium name="US DOE Joint Genome Institute (JGI-PGF)"/>
            <person name="Lucas S."/>
            <person name="Copeland A."/>
            <person name="Lapidus A."/>
            <person name="Cheng J.-F."/>
            <person name="Bruce D."/>
            <person name="Goodwin L."/>
            <person name="Pitluck S."/>
            <person name="Chertkov O."/>
            <person name="Brettin T."/>
            <person name="Detter J.C."/>
            <person name="Han C."/>
            <person name="Land M.L."/>
            <person name="Hauser L."/>
            <person name="Kyrpides N."/>
            <person name="Mikhailova N."/>
            <person name="Muyzer G."/>
            <person name="Woyke T."/>
        </authorList>
    </citation>
    <scope>NUCLEOTIDE SEQUENCE [LARGE SCALE GENOMIC DNA]</scope>
    <source>
        <strain evidence="25">ASO3-1</strain>
    </source>
</reference>
<dbReference type="PANTHER" id="PTHR45339:SF1">
    <property type="entry name" value="HYBRID SIGNAL TRANSDUCTION HISTIDINE KINASE J"/>
    <property type="match status" value="1"/>
</dbReference>
<keyword evidence="5 17" id="KW-0597">Phosphoprotein</keyword>
<dbReference type="PROSITE" id="PS50894">
    <property type="entry name" value="HPT"/>
    <property type="match status" value="1"/>
</dbReference>
<comment type="subunit">
    <text evidence="14">At low DSF concentrations, interacts with RpfF.</text>
</comment>
<feature type="modified residue" description="Phosphohistidine" evidence="16">
    <location>
        <position position="1096"/>
    </location>
</feature>
<dbReference type="Gene3D" id="3.30.450.20">
    <property type="entry name" value="PAS domain"/>
    <property type="match status" value="2"/>
</dbReference>
<dbReference type="Pfam" id="PF13426">
    <property type="entry name" value="PAS_9"/>
    <property type="match status" value="1"/>
</dbReference>
<dbReference type="GO" id="GO:0005524">
    <property type="term" value="F:ATP binding"/>
    <property type="evidence" value="ECO:0007669"/>
    <property type="project" value="UniProtKB-KW"/>
</dbReference>
<evidence type="ECO:0000256" key="4">
    <source>
        <dbReference type="ARBA" id="ARBA00022475"/>
    </source>
</evidence>
<evidence type="ECO:0000256" key="13">
    <source>
        <dbReference type="ARBA" id="ARBA00023136"/>
    </source>
</evidence>
<dbReference type="InterPro" id="IPR035965">
    <property type="entry name" value="PAS-like_dom_sf"/>
</dbReference>
<dbReference type="eggNOG" id="COG0642">
    <property type="taxonomic scope" value="Bacteria"/>
</dbReference>
<dbReference type="Gene3D" id="3.40.50.2300">
    <property type="match status" value="2"/>
</dbReference>
<feature type="coiled-coil region" evidence="18">
    <location>
        <begin position="1126"/>
        <end position="1153"/>
    </location>
</feature>
<dbReference type="Proteomes" id="UP000005496">
    <property type="component" value="Unassembled WGS sequence"/>
</dbReference>
<dbReference type="PRINTS" id="PR00344">
    <property type="entry name" value="BCTRLSENSOR"/>
</dbReference>
<evidence type="ECO:0000256" key="17">
    <source>
        <dbReference type="PROSITE-ProRule" id="PRU00169"/>
    </source>
</evidence>
<evidence type="ECO:0000313" key="25">
    <source>
        <dbReference type="EMBL" id="EFI33728.1"/>
    </source>
</evidence>
<evidence type="ECO:0000256" key="14">
    <source>
        <dbReference type="ARBA" id="ARBA00064003"/>
    </source>
</evidence>
<keyword evidence="11" id="KW-1133">Transmembrane helix</keyword>
<feature type="domain" description="Response regulatory" evidence="21">
    <location>
        <begin position="654"/>
        <end position="775"/>
    </location>
</feature>
<feature type="modified residue" description="4-aspartylphosphate" evidence="17">
    <location>
        <position position="708"/>
    </location>
</feature>
<dbReference type="GO" id="GO:0006355">
    <property type="term" value="P:regulation of DNA-templated transcription"/>
    <property type="evidence" value="ECO:0007669"/>
    <property type="project" value="InterPro"/>
</dbReference>
<feature type="region of interest" description="Disordered" evidence="19">
    <location>
        <begin position="1017"/>
        <end position="1041"/>
    </location>
</feature>
<comment type="catalytic activity">
    <reaction evidence="1">
        <text>ATP + protein L-histidine = ADP + protein N-phospho-L-histidine.</text>
        <dbReference type="EC" id="2.7.13.3"/>
    </reaction>
</comment>
<evidence type="ECO:0000256" key="18">
    <source>
        <dbReference type="SAM" id="Coils"/>
    </source>
</evidence>
<accession>D6SSR2</accession>
<proteinExistence type="predicted"/>
<dbReference type="GO" id="GO:0005886">
    <property type="term" value="C:plasma membrane"/>
    <property type="evidence" value="ECO:0007669"/>
    <property type="project" value="UniProtKB-SubCell"/>
</dbReference>
<dbReference type="InterPro" id="IPR011006">
    <property type="entry name" value="CheY-like_superfamily"/>
</dbReference>
<comment type="subcellular location">
    <subcellularLocation>
        <location evidence="2">Cell membrane</location>
        <topology evidence="2">Multi-pass membrane protein</topology>
    </subcellularLocation>
</comment>
<dbReference type="CDD" id="cd17546">
    <property type="entry name" value="REC_hyHK_CKI1_RcsC-like"/>
    <property type="match status" value="2"/>
</dbReference>
<evidence type="ECO:0000256" key="7">
    <source>
        <dbReference type="ARBA" id="ARBA00022692"/>
    </source>
</evidence>
<keyword evidence="8" id="KW-0547">Nucleotide-binding</keyword>
<dbReference type="SUPFAM" id="SSF55785">
    <property type="entry name" value="PYP-like sensor domain (PAS domain)"/>
    <property type="match status" value="2"/>
</dbReference>
<keyword evidence="13" id="KW-0472">Membrane</keyword>
<keyword evidence="9 25" id="KW-0418">Kinase</keyword>
<comment type="caution">
    <text evidence="25">The sequence shown here is derived from an EMBL/GenBank/DDBJ whole genome shotgun (WGS) entry which is preliminary data.</text>
</comment>
<dbReference type="SUPFAM" id="SSF47384">
    <property type="entry name" value="Homodimeric domain of signal transducing histidine kinase"/>
    <property type="match status" value="1"/>
</dbReference>
<dbReference type="PROSITE" id="PS50112">
    <property type="entry name" value="PAS"/>
    <property type="match status" value="2"/>
</dbReference>
<keyword evidence="6" id="KW-0808">Transferase</keyword>
<dbReference type="SUPFAM" id="SSF52172">
    <property type="entry name" value="CheY-like"/>
    <property type="match status" value="3"/>
</dbReference>
<dbReference type="Pfam" id="PF01627">
    <property type="entry name" value="Hpt"/>
    <property type="match status" value="1"/>
</dbReference>
<dbReference type="GO" id="GO:0000155">
    <property type="term" value="F:phosphorelay sensor kinase activity"/>
    <property type="evidence" value="ECO:0007669"/>
    <property type="project" value="InterPro"/>
</dbReference>